<dbReference type="Proteomes" id="UP000310689">
    <property type="component" value="Unassembled WGS sequence"/>
</dbReference>
<dbReference type="GO" id="GO:0006384">
    <property type="term" value="P:transcription initiation at RNA polymerase III promoter"/>
    <property type="evidence" value="ECO:0007669"/>
    <property type="project" value="InterPro"/>
</dbReference>
<dbReference type="EMBL" id="SPOI01000007">
    <property type="protein sequence ID" value="TIB42500.1"/>
    <property type="molecule type" value="Genomic_DNA"/>
</dbReference>
<evidence type="ECO:0000313" key="10">
    <source>
        <dbReference type="EMBL" id="TIB42500.1"/>
    </source>
</evidence>
<dbReference type="AlphaFoldDB" id="A0A4T0I656"/>
<dbReference type="OrthoDB" id="1746530at2759"/>
<comment type="caution">
    <text evidence="10">The sequence shown here is derived from an EMBL/GenBank/DDBJ whole genome shotgun (WGS) entry which is preliminary data.</text>
</comment>
<evidence type="ECO:0000313" key="12">
    <source>
        <dbReference type="Proteomes" id="UP000310689"/>
    </source>
</evidence>
<evidence type="ECO:0000313" key="9">
    <source>
        <dbReference type="EMBL" id="TIB11571.1"/>
    </source>
</evidence>
<keyword evidence="4" id="KW-0240">DNA-directed RNA polymerase</keyword>
<keyword evidence="5" id="KW-0804">Transcription</keyword>
<feature type="domain" description="RNA polymerase Rpb4/RPC9 core" evidence="8">
    <location>
        <begin position="1"/>
        <end position="124"/>
    </location>
</feature>
<dbReference type="PANTHER" id="PTHR15561:SF0">
    <property type="entry name" value="DNA-DIRECTED RNA POLYMERASE III SUBUNIT RPC9"/>
    <property type="match status" value="1"/>
</dbReference>
<comment type="subcellular location">
    <subcellularLocation>
        <location evidence="1">Nucleus</location>
    </subcellularLocation>
</comment>
<evidence type="ECO:0000256" key="1">
    <source>
        <dbReference type="ARBA" id="ARBA00004123"/>
    </source>
</evidence>
<feature type="compositionally biased region" description="Acidic residues" evidence="7">
    <location>
        <begin position="159"/>
        <end position="173"/>
    </location>
</feature>
<accession>A0A4T0I656</accession>
<dbReference type="SMART" id="SM00657">
    <property type="entry name" value="RPOL4c"/>
    <property type="match status" value="1"/>
</dbReference>
<feature type="compositionally biased region" description="Basic and acidic residues" evidence="7">
    <location>
        <begin position="174"/>
        <end position="184"/>
    </location>
</feature>
<dbReference type="Gene3D" id="1.20.1250.40">
    <property type="match status" value="1"/>
</dbReference>
<dbReference type="SUPFAM" id="SSF47819">
    <property type="entry name" value="HRDC-like"/>
    <property type="match status" value="1"/>
</dbReference>
<dbReference type="InterPro" id="IPR038324">
    <property type="entry name" value="Rpb4/RPC9_sf"/>
</dbReference>
<gene>
    <name evidence="10" type="ORF">E3P86_00347</name>
    <name evidence="9" type="ORF">E3P90_02384</name>
</gene>
<sequence length="184" mass="20804">MQVINTRVGLLSNYEVFSLLKDMQSEHKTHNTSDNVRFIQNETLRYLSDPAFPSTNQNEHVISSLLEQLSQFSTLTTAEKLMIVNIPPKSIVELYVIVEELEDRLSEQDIEAILSIVQSSLNHRTDDLSGSSNANPTAPNPDQPLFEDDDEENAKYEMEAAEQEEFENADVGEDEGRAIDEVDE</sequence>
<evidence type="ECO:0000256" key="7">
    <source>
        <dbReference type="SAM" id="MobiDB-lite"/>
    </source>
</evidence>
<dbReference type="InterPro" id="IPR005574">
    <property type="entry name" value="Rpb4/RPC9"/>
</dbReference>
<keyword evidence="6" id="KW-0539">Nucleus</keyword>
<feature type="compositionally biased region" description="Polar residues" evidence="7">
    <location>
        <begin position="124"/>
        <end position="137"/>
    </location>
</feature>
<dbReference type="GO" id="GO:0005666">
    <property type="term" value="C:RNA polymerase III complex"/>
    <property type="evidence" value="ECO:0007669"/>
    <property type="project" value="InterPro"/>
</dbReference>
<evidence type="ECO:0000313" key="11">
    <source>
        <dbReference type="Proteomes" id="UP000306954"/>
    </source>
</evidence>
<protein>
    <recommendedName>
        <fullName evidence="3">DNA-directed RNA polymerase III subunit RPC9</fullName>
    </recommendedName>
</protein>
<evidence type="ECO:0000259" key="8">
    <source>
        <dbReference type="SMART" id="SM00657"/>
    </source>
</evidence>
<feature type="region of interest" description="Disordered" evidence="7">
    <location>
        <begin position="124"/>
        <end position="184"/>
    </location>
</feature>
<dbReference type="InterPro" id="IPR010997">
    <property type="entry name" value="HRDC-like_sf"/>
</dbReference>
<dbReference type="InterPro" id="IPR006590">
    <property type="entry name" value="RNA_pol_Rpb4/RPC9_core"/>
</dbReference>
<dbReference type="PANTHER" id="PTHR15561">
    <property type="entry name" value="CALCITONIN GENE-RELATED PEPTIDE-RECEPTOR COMPONENT PROTEIN"/>
    <property type="match status" value="1"/>
</dbReference>
<organism evidence="10 12">
    <name type="scientific">Wallemia ichthyophaga</name>
    <dbReference type="NCBI Taxonomy" id="245174"/>
    <lineage>
        <taxon>Eukaryota</taxon>
        <taxon>Fungi</taxon>
        <taxon>Dikarya</taxon>
        <taxon>Basidiomycota</taxon>
        <taxon>Wallemiomycotina</taxon>
        <taxon>Wallemiomycetes</taxon>
        <taxon>Wallemiales</taxon>
        <taxon>Wallemiaceae</taxon>
        <taxon>Wallemia</taxon>
    </lineage>
</organism>
<evidence type="ECO:0000256" key="3">
    <source>
        <dbReference type="ARBA" id="ARBA00016672"/>
    </source>
</evidence>
<comment type="similarity">
    <text evidence="2">Belongs to the eukaryotic RPC9 RNA polymerase subunit family.</text>
</comment>
<reference evidence="11 12" key="1">
    <citation type="submission" date="2019-03" db="EMBL/GenBank/DDBJ databases">
        <title>Sequencing 23 genomes of Wallemia ichthyophaga.</title>
        <authorList>
            <person name="Gostincar C."/>
        </authorList>
    </citation>
    <scope>NUCLEOTIDE SEQUENCE [LARGE SCALE GENOMIC DNA]</scope>
    <source>
        <strain evidence="10 12">EXF-6200</strain>
        <strain evidence="9 11">EXF-8621</strain>
    </source>
</reference>
<evidence type="ECO:0000256" key="2">
    <source>
        <dbReference type="ARBA" id="ARBA00006898"/>
    </source>
</evidence>
<name>A0A4T0I656_WALIC</name>
<dbReference type="InterPro" id="IPR038846">
    <property type="entry name" value="RPC9"/>
</dbReference>
<evidence type="ECO:0000256" key="5">
    <source>
        <dbReference type="ARBA" id="ARBA00023163"/>
    </source>
</evidence>
<evidence type="ECO:0000256" key="6">
    <source>
        <dbReference type="ARBA" id="ARBA00023242"/>
    </source>
</evidence>
<dbReference type="GO" id="GO:0000166">
    <property type="term" value="F:nucleotide binding"/>
    <property type="evidence" value="ECO:0007669"/>
    <property type="project" value="InterPro"/>
</dbReference>
<dbReference type="Pfam" id="PF03874">
    <property type="entry name" value="RNA_pol_Rpb4"/>
    <property type="match status" value="1"/>
</dbReference>
<evidence type="ECO:0000256" key="4">
    <source>
        <dbReference type="ARBA" id="ARBA00022478"/>
    </source>
</evidence>
<proteinExistence type="inferred from homology"/>
<dbReference type="Proteomes" id="UP000306954">
    <property type="component" value="Unassembled WGS sequence"/>
</dbReference>
<dbReference type="EMBL" id="SPOF01000023">
    <property type="protein sequence ID" value="TIB11571.1"/>
    <property type="molecule type" value="Genomic_DNA"/>
</dbReference>